<dbReference type="SUPFAM" id="SSF54752">
    <property type="entry name" value="RecA protein, C-terminal domain"/>
    <property type="match status" value="1"/>
</dbReference>
<reference evidence="10 11" key="1">
    <citation type="journal article" date="2015" name="Nature">
        <title>rRNA introns, odd ribosomes, and small enigmatic genomes across a large radiation of phyla.</title>
        <authorList>
            <person name="Brown C.T."/>
            <person name="Hug L.A."/>
            <person name="Thomas B.C."/>
            <person name="Sharon I."/>
            <person name="Castelle C.J."/>
            <person name="Singh A."/>
            <person name="Wilkins M.J."/>
            <person name="Williams K.H."/>
            <person name="Banfield J.F."/>
        </authorList>
    </citation>
    <scope>NUCLEOTIDE SEQUENCE [LARGE SCALE GENOMIC DNA]</scope>
</reference>
<evidence type="ECO:0000259" key="8">
    <source>
        <dbReference type="Pfam" id="PF00154"/>
    </source>
</evidence>
<name>A0A0G1YDP6_9BACT</name>
<keyword evidence="6" id="KW-0233">DNA recombination</keyword>
<feature type="domain" description="RecA-like C-terminal" evidence="9">
    <location>
        <begin position="356"/>
        <end position="408"/>
    </location>
</feature>
<dbReference type="InterPro" id="IPR023400">
    <property type="entry name" value="RecA_C_sf"/>
</dbReference>
<evidence type="ECO:0000256" key="2">
    <source>
        <dbReference type="ARBA" id="ARBA00015553"/>
    </source>
</evidence>
<dbReference type="Gene3D" id="3.30.250.10">
    <property type="entry name" value="RecA protein, C-terminal domain"/>
    <property type="match status" value="1"/>
</dbReference>
<dbReference type="AlphaFoldDB" id="A0A0G1YDP6"/>
<dbReference type="GO" id="GO:0003697">
    <property type="term" value="F:single-stranded DNA binding"/>
    <property type="evidence" value="ECO:0007669"/>
    <property type="project" value="InterPro"/>
</dbReference>
<evidence type="ECO:0000256" key="5">
    <source>
        <dbReference type="ARBA" id="ARBA00023125"/>
    </source>
</evidence>
<feature type="domain" description="RecA-like N-terminal" evidence="8">
    <location>
        <begin position="44"/>
        <end position="161"/>
    </location>
</feature>
<dbReference type="GO" id="GO:0005524">
    <property type="term" value="F:ATP binding"/>
    <property type="evidence" value="ECO:0007669"/>
    <property type="project" value="UniProtKB-KW"/>
</dbReference>
<organism evidence="10 11">
    <name type="scientific">Candidatus Gottesmanbacteria bacterium GW2011_GWB1_49_7</name>
    <dbReference type="NCBI Taxonomy" id="1618448"/>
    <lineage>
        <taxon>Bacteria</taxon>
        <taxon>Candidatus Gottesmaniibacteriota</taxon>
    </lineage>
</organism>
<protein>
    <recommendedName>
        <fullName evidence="2">Protein RecA</fullName>
    </recommendedName>
</protein>
<dbReference type="InterPro" id="IPR049428">
    <property type="entry name" value="RecA-like_N"/>
</dbReference>
<accession>A0A0G1YDP6</accession>
<keyword evidence="3" id="KW-0547">Nucleotide-binding</keyword>
<keyword evidence="5" id="KW-0238">DNA-binding</keyword>
<evidence type="ECO:0000256" key="4">
    <source>
        <dbReference type="ARBA" id="ARBA00022840"/>
    </source>
</evidence>
<gene>
    <name evidence="10" type="ORF">UY48_C0005G0048</name>
</gene>
<dbReference type="EMBL" id="LCQD01000005">
    <property type="protein sequence ID" value="KKW13092.1"/>
    <property type="molecule type" value="Genomic_DNA"/>
</dbReference>
<dbReference type="GO" id="GO:0006310">
    <property type="term" value="P:DNA recombination"/>
    <property type="evidence" value="ECO:0007669"/>
    <property type="project" value="UniProtKB-KW"/>
</dbReference>
<dbReference type="Pfam" id="PF21096">
    <property type="entry name" value="RecA_C"/>
    <property type="match status" value="1"/>
</dbReference>
<dbReference type="Gene3D" id="3.40.50.300">
    <property type="entry name" value="P-loop containing nucleotide triphosphate hydrolases"/>
    <property type="match status" value="1"/>
</dbReference>
<proteinExistence type="inferred from homology"/>
<dbReference type="InterPro" id="IPR027417">
    <property type="entry name" value="P-loop_NTPase"/>
</dbReference>
<evidence type="ECO:0000256" key="7">
    <source>
        <dbReference type="SAM" id="MobiDB-lite"/>
    </source>
</evidence>
<comment type="similarity">
    <text evidence="1">Belongs to the RecA family.</text>
</comment>
<dbReference type="Proteomes" id="UP000034588">
    <property type="component" value="Unassembled WGS sequence"/>
</dbReference>
<evidence type="ECO:0000256" key="6">
    <source>
        <dbReference type="ARBA" id="ARBA00023172"/>
    </source>
</evidence>
<dbReference type="Pfam" id="PF00154">
    <property type="entry name" value="RecA_N"/>
    <property type="match status" value="2"/>
</dbReference>
<feature type="compositionally biased region" description="Acidic residues" evidence="7">
    <location>
        <begin position="13"/>
        <end position="23"/>
    </location>
</feature>
<keyword evidence="4" id="KW-0067">ATP-binding</keyword>
<dbReference type="PANTHER" id="PTHR45900">
    <property type="entry name" value="RECA"/>
    <property type="match status" value="1"/>
</dbReference>
<evidence type="ECO:0000313" key="11">
    <source>
        <dbReference type="Proteomes" id="UP000034588"/>
    </source>
</evidence>
<evidence type="ECO:0000259" key="9">
    <source>
        <dbReference type="Pfam" id="PF21096"/>
    </source>
</evidence>
<dbReference type="PRINTS" id="PR00142">
    <property type="entry name" value="RECA"/>
</dbReference>
<sequence>MPPRKKSKKEEDISADETSETMTEDSQTAHQETARPAADKSARLAKVMNELQKTYGAAIITTADKSHSYTERWLTGSLTLDYLLGGGLPRAKGVQFKGFDHSGKTTLLTILASSVISQGGNVAWLKAEDLDRMWARHIGLPIPPNEAETGNPDLLDQIIQITGGNFIDPHRFLIIEGQTGEEVLESAARVIRTGALDLLVIDSITAITPRQILDKSLDKSEMRAMKPGLYARFVDRLYSAMGMYFNPATGEVDTGATAMRNPFSVVWTNQMRDKIGTIPLPPDAGGGWALKYFKRADVQFKSKYVADDKTGLVFGTEVTMSTPNCQIAPPGRCGTFLLYTENYEGHKKGEIDRERELIDLAVQMGVLQIMGSWFKIGERKFHGKKGLSEALHEDVILRNKLEAEIRGKF</sequence>
<comment type="caution">
    <text evidence="10">The sequence shown here is derived from an EMBL/GenBank/DDBJ whole genome shotgun (WGS) entry which is preliminary data.</text>
</comment>
<evidence type="ECO:0000256" key="1">
    <source>
        <dbReference type="ARBA" id="ARBA00009391"/>
    </source>
</evidence>
<dbReference type="InterPro" id="IPR049261">
    <property type="entry name" value="RecA-like_C"/>
</dbReference>
<evidence type="ECO:0000256" key="3">
    <source>
        <dbReference type="ARBA" id="ARBA00022741"/>
    </source>
</evidence>
<dbReference type="GO" id="GO:0006281">
    <property type="term" value="P:DNA repair"/>
    <property type="evidence" value="ECO:0007669"/>
    <property type="project" value="InterPro"/>
</dbReference>
<dbReference type="PANTHER" id="PTHR45900:SF1">
    <property type="entry name" value="MITOCHONDRIAL DNA REPAIR PROTEIN RECA HOMOLOG-RELATED"/>
    <property type="match status" value="1"/>
</dbReference>
<dbReference type="InterPro" id="IPR013765">
    <property type="entry name" value="DNA_recomb/repair_RecA"/>
</dbReference>
<feature type="domain" description="RecA-like N-terminal" evidence="8">
    <location>
        <begin position="168"/>
        <end position="336"/>
    </location>
</feature>
<dbReference type="SUPFAM" id="SSF52540">
    <property type="entry name" value="P-loop containing nucleoside triphosphate hydrolases"/>
    <property type="match status" value="1"/>
</dbReference>
<evidence type="ECO:0000313" key="10">
    <source>
        <dbReference type="EMBL" id="KKW13092.1"/>
    </source>
</evidence>
<feature type="region of interest" description="Disordered" evidence="7">
    <location>
        <begin position="1"/>
        <end position="39"/>
    </location>
</feature>